<organism evidence="3 4">
    <name type="scientific">Aliikangiella maris</name>
    <dbReference type="NCBI Taxonomy" id="3162458"/>
    <lineage>
        <taxon>Bacteria</taxon>
        <taxon>Pseudomonadati</taxon>
        <taxon>Pseudomonadota</taxon>
        <taxon>Gammaproteobacteria</taxon>
        <taxon>Oceanospirillales</taxon>
        <taxon>Pleioneaceae</taxon>
        <taxon>Aliikangiella</taxon>
    </lineage>
</organism>
<dbReference type="EMBL" id="JBEVCJ010000005">
    <property type="protein sequence ID" value="MET1254774.1"/>
    <property type="molecule type" value="Genomic_DNA"/>
</dbReference>
<keyword evidence="4" id="KW-1185">Reference proteome</keyword>
<dbReference type="RefSeq" id="WP_353874441.1">
    <property type="nucleotide sequence ID" value="NZ_JBEVCJ010000005.1"/>
</dbReference>
<dbReference type="InterPro" id="IPR033875">
    <property type="entry name" value="FlhG"/>
</dbReference>
<dbReference type="Proteomes" id="UP001548189">
    <property type="component" value="Unassembled WGS sequence"/>
</dbReference>
<name>A0ABV2BS56_9GAMM</name>
<dbReference type="InterPro" id="IPR025501">
    <property type="entry name" value="MinD_FleN"/>
</dbReference>
<evidence type="ECO:0000256" key="1">
    <source>
        <dbReference type="ARBA" id="ARBA00022741"/>
    </source>
</evidence>
<dbReference type="PANTHER" id="PTHR43384:SF4">
    <property type="entry name" value="CELLULOSE BIOSYNTHESIS PROTEIN BCSQ-RELATED"/>
    <property type="match status" value="1"/>
</dbReference>
<gene>
    <name evidence="3" type="ORF">ABVT43_06535</name>
</gene>
<evidence type="ECO:0000313" key="4">
    <source>
        <dbReference type="Proteomes" id="UP001548189"/>
    </source>
</evidence>
<dbReference type="SUPFAM" id="SSF52540">
    <property type="entry name" value="P-loop containing nucleoside triphosphate hydrolases"/>
    <property type="match status" value="1"/>
</dbReference>
<keyword evidence="2" id="KW-0067">ATP-binding</keyword>
<dbReference type="PIRSF" id="PIRSF003092">
    <property type="entry name" value="MinD"/>
    <property type="match status" value="1"/>
</dbReference>
<dbReference type="PANTHER" id="PTHR43384">
    <property type="entry name" value="SEPTUM SITE-DETERMINING PROTEIN MIND HOMOLOG, CHLOROPLASTIC-RELATED"/>
    <property type="match status" value="1"/>
</dbReference>
<reference evidence="3 4" key="1">
    <citation type="submission" date="2024-06" db="EMBL/GenBank/DDBJ databases">
        <authorList>
            <person name="Li F."/>
        </authorList>
    </citation>
    <scope>NUCLEOTIDE SEQUENCE [LARGE SCALE GENOMIC DNA]</scope>
    <source>
        <strain evidence="3 4">GXAS 311</strain>
    </source>
</reference>
<dbReference type="InterPro" id="IPR027417">
    <property type="entry name" value="P-loop_NTPase"/>
</dbReference>
<dbReference type="InterPro" id="IPR050625">
    <property type="entry name" value="ParA/MinD_ATPase"/>
</dbReference>
<evidence type="ECO:0000256" key="2">
    <source>
        <dbReference type="ARBA" id="ARBA00022840"/>
    </source>
</evidence>
<sequence>MIDISPSNSGAGKPVKVIAITGGKGGVGKTNVSVNLGMALSQQGYKVMLLDADLGLANVDVLLGLSTRKNLSHVLSGECELRDIVLEAPHGLQIVPASSGTKNMAELSVMEHAGIIQAFSEIGKNLDFLIVDTAAGITDMVVSFTRASQDVIAVVCDEPTSITDAYALMKVLNRDHNIVRFHVLANMVHTSQEGRELFAKLNGVCNRFLDVTLDYLGSIPFDENVRKSVKKQKALVDAFPRSPASIAIKSLAKKVQNWPMPRDASGHIEFFMERLVSKAM</sequence>
<comment type="caution">
    <text evidence="3">The sequence shown here is derived from an EMBL/GenBank/DDBJ whole genome shotgun (WGS) entry which is preliminary data.</text>
</comment>
<accession>A0ABV2BS56</accession>
<protein>
    <submittedName>
        <fullName evidence="3">MinD/ParA family protein</fullName>
    </submittedName>
</protein>
<dbReference type="Pfam" id="PF10609">
    <property type="entry name" value="ParA"/>
    <property type="match status" value="1"/>
</dbReference>
<dbReference type="Gene3D" id="3.40.50.300">
    <property type="entry name" value="P-loop containing nucleotide triphosphate hydrolases"/>
    <property type="match status" value="1"/>
</dbReference>
<evidence type="ECO:0000313" key="3">
    <source>
        <dbReference type="EMBL" id="MET1254774.1"/>
    </source>
</evidence>
<dbReference type="InterPro" id="IPR033756">
    <property type="entry name" value="YlxH/NBP35"/>
</dbReference>
<keyword evidence="1" id="KW-0547">Nucleotide-binding</keyword>
<proteinExistence type="predicted"/>
<dbReference type="CDD" id="cd02038">
    <property type="entry name" value="FlhG-like"/>
    <property type="match status" value="1"/>
</dbReference>